<dbReference type="EMBL" id="GGEC01070615">
    <property type="protein sequence ID" value="MBX51099.1"/>
    <property type="molecule type" value="Transcribed_RNA"/>
</dbReference>
<accession>A0A2P2P8R3</accession>
<sequence length="21" mass="2365">MTLCLPLHSQKKCCVGTYLLL</sequence>
<protein>
    <submittedName>
        <fullName evidence="1">Uncharacterized protein</fullName>
    </submittedName>
</protein>
<reference evidence="1" key="1">
    <citation type="submission" date="2018-02" db="EMBL/GenBank/DDBJ databases">
        <title>Rhizophora mucronata_Transcriptome.</title>
        <authorList>
            <person name="Meera S.P."/>
            <person name="Sreeshan A."/>
            <person name="Augustine A."/>
        </authorList>
    </citation>
    <scope>NUCLEOTIDE SEQUENCE</scope>
    <source>
        <tissue evidence="1">Leaf</tissue>
    </source>
</reference>
<name>A0A2P2P8R3_RHIMU</name>
<organism evidence="1">
    <name type="scientific">Rhizophora mucronata</name>
    <name type="common">Asiatic mangrove</name>
    <dbReference type="NCBI Taxonomy" id="61149"/>
    <lineage>
        <taxon>Eukaryota</taxon>
        <taxon>Viridiplantae</taxon>
        <taxon>Streptophyta</taxon>
        <taxon>Embryophyta</taxon>
        <taxon>Tracheophyta</taxon>
        <taxon>Spermatophyta</taxon>
        <taxon>Magnoliopsida</taxon>
        <taxon>eudicotyledons</taxon>
        <taxon>Gunneridae</taxon>
        <taxon>Pentapetalae</taxon>
        <taxon>rosids</taxon>
        <taxon>fabids</taxon>
        <taxon>Malpighiales</taxon>
        <taxon>Rhizophoraceae</taxon>
        <taxon>Rhizophora</taxon>
    </lineage>
</organism>
<evidence type="ECO:0000313" key="1">
    <source>
        <dbReference type="EMBL" id="MBX51099.1"/>
    </source>
</evidence>
<dbReference type="AlphaFoldDB" id="A0A2P2P8R3"/>
<proteinExistence type="predicted"/>